<dbReference type="STRING" id="104663.SAMN04488121_1131"/>
<dbReference type="SMART" id="SM00100">
    <property type="entry name" value="cNMP"/>
    <property type="match status" value="1"/>
</dbReference>
<dbReference type="Proteomes" id="UP000199045">
    <property type="component" value="Unassembled WGS sequence"/>
</dbReference>
<dbReference type="InterPro" id="IPR014710">
    <property type="entry name" value="RmlC-like_jellyroll"/>
</dbReference>
<proteinExistence type="predicted"/>
<protein>
    <submittedName>
        <fullName evidence="2">cAMP-binding domain of CRP or a regulatory subunit of cAMP-dependent protein kinases</fullName>
    </submittedName>
</protein>
<dbReference type="EMBL" id="FNBN01000013">
    <property type="protein sequence ID" value="SDH47528.1"/>
    <property type="molecule type" value="Genomic_DNA"/>
</dbReference>
<feature type="domain" description="Cyclic nucleotide-binding" evidence="1">
    <location>
        <begin position="30"/>
        <end position="97"/>
    </location>
</feature>
<dbReference type="AlphaFoldDB" id="A0A1G8CPX0"/>
<keyword evidence="2" id="KW-0418">Kinase</keyword>
<reference evidence="3" key="1">
    <citation type="submission" date="2016-10" db="EMBL/GenBank/DDBJ databases">
        <authorList>
            <person name="Varghese N."/>
            <person name="Submissions S."/>
        </authorList>
    </citation>
    <scope>NUCLEOTIDE SEQUENCE [LARGE SCALE GENOMIC DNA]</scope>
    <source>
        <strain evidence="3">DSM 527</strain>
    </source>
</reference>
<dbReference type="GO" id="GO:0016301">
    <property type="term" value="F:kinase activity"/>
    <property type="evidence" value="ECO:0007669"/>
    <property type="project" value="UniProtKB-KW"/>
</dbReference>
<evidence type="ECO:0000313" key="2">
    <source>
        <dbReference type="EMBL" id="SDH47528.1"/>
    </source>
</evidence>
<organism evidence="2 3">
    <name type="scientific">Chitinophaga filiformis</name>
    <name type="common">Myxococcus filiformis</name>
    <name type="synonym">Flexibacter filiformis</name>
    <dbReference type="NCBI Taxonomy" id="104663"/>
    <lineage>
        <taxon>Bacteria</taxon>
        <taxon>Pseudomonadati</taxon>
        <taxon>Bacteroidota</taxon>
        <taxon>Chitinophagia</taxon>
        <taxon>Chitinophagales</taxon>
        <taxon>Chitinophagaceae</taxon>
        <taxon>Chitinophaga</taxon>
    </lineage>
</organism>
<dbReference type="SUPFAM" id="SSF51206">
    <property type="entry name" value="cAMP-binding domain-like"/>
    <property type="match status" value="1"/>
</dbReference>
<gene>
    <name evidence="2" type="ORF">SAMN04488121_1131</name>
</gene>
<dbReference type="PROSITE" id="PS50042">
    <property type="entry name" value="CNMP_BINDING_3"/>
    <property type="match status" value="1"/>
</dbReference>
<dbReference type="InterPro" id="IPR018490">
    <property type="entry name" value="cNMP-bd_dom_sf"/>
</dbReference>
<dbReference type="InterPro" id="IPR000595">
    <property type="entry name" value="cNMP-bd_dom"/>
</dbReference>
<evidence type="ECO:0000313" key="3">
    <source>
        <dbReference type="Proteomes" id="UP000199045"/>
    </source>
</evidence>
<dbReference type="Gene3D" id="2.60.120.10">
    <property type="entry name" value="Jelly Rolls"/>
    <property type="match status" value="1"/>
</dbReference>
<sequence>MPLMCDLVPISALFSYLTPMYASLISAIEYFIRLDDTEKEFISSLVIPKTFAKGDHLLREGQVCREVGFIEKGLIRYYHTKDDGEEITGHFGRENEFTCNYQSFLDHSISQTAIQCLEPSEILVIPYDNLQRIYEEVREGQKFGRLACEYIYLQAISQLRSMYNDDPEQRYINFVNSYPDLQQRIPQYYISSFVGVKPPSLSRIRKRLAL</sequence>
<accession>A0A1G8CPX0</accession>
<name>A0A1G8CPX0_CHIFI</name>
<dbReference type="CDD" id="cd00038">
    <property type="entry name" value="CAP_ED"/>
    <property type="match status" value="1"/>
</dbReference>
<dbReference type="Pfam" id="PF00027">
    <property type="entry name" value="cNMP_binding"/>
    <property type="match status" value="1"/>
</dbReference>
<evidence type="ECO:0000259" key="1">
    <source>
        <dbReference type="PROSITE" id="PS50042"/>
    </source>
</evidence>
<keyword evidence="2" id="KW-0808">Transferase</keyword>